<accession>F4S476</accession>
<dbReference type="OrthoDB" id="2505697at2759"/>
<feature type="region of interest" description="Disordered" evidence="1">
    <location>
        <begin position="821"/>
        <end position="846"/>
    </location>
</feature>
<dbReference type="HOGENOM" id="CLU_009176_0_0_1"/>
<dbReference type="VEuPathDB" id="FungiDB:MELLADRAFT_67766"/>
<sequence>MASQAPGLSPVPLVAIQRILENIKSNFLTPKSFLEAYLLSKAKDLVIVRAQNAWSSTNNLESSGRVLDAIRANIVKTKDGRVYWNQYILSQAVMLVQNQHPPSGKVPNGFYIATSEVTPSMFDHQVLNKQNDAIESSMPFLFNLIKSAFDYSHLIRLRDNKIRDERRERKKSSGKTHLPAVLPLEHIISPRTTSSSSMIDSYNTSPNLQLGLKAIRHKDSMIIDESECSPTLPSALNQNNRLELNIDDSTEGSPNTQHSGQQNLELDRDIIDSSQELSNSQSTLNSATNQNINLELDSDSDKAVDPDPLGVSDVGVTGALREDDQYVENWEGYVYRKSKDHSENVNTRHKSVARTICNVVANICNRRVNALQVENGLTMLACGVSERVNAYLNYIGLAVNRKTAIRALRHIGEELRKNIIAFMGEETWLAPFITLDNIDFQEHIHTTSVEKESTMWHGSWGYIHRPKIPEGISISPEAFTSEKLKAILNNASQNEINLSNILPSPTEVQDWELTLKSQIAQVMVRYIAEPIDTSKIPYRHPPPVQELPAEKPDIMMLKMMSASDNSTAGVGELYNAVLQQTGLSREKFSSCAQVWEGDLGTARIVLSVVEERDPCSSPPESFQHILMILGAAHVLWNISQAILLGHWGTHLDQKDMGAWRGIEALGGRYDKPTSKKDFTAMIKSMERLHEGSITLCIQRVMQLDVETVGKDRVKLTADKMKTGTGTSIKRLQDLYSINVPLLQEFLHRLKGRSGLNDVYQSHHNLINHSSMRTFLRMAHQHDLAKCTPASTLPKGRPADTYAGGLKKLRAFAREGKLAKFHWPTAGGSHPQEDEVVDSSGNESNSD</sequence>
<proteinExistence type="predicted"/>
<gene>
    <name evidence="3" type="ORF">MELLADRAFT_67766</name>
</gene>
<evidence type="ECO:0000313" key="4">
    <source>
        <dbReference type="Proteomes" id="UP000001072"/>
    </source>
</evidence>
<dbReference type="KEGG" id="mlr:MELLADRAFT_67766"/>
<dbReference type="RefSeq" id="XP_007416202.1">
    <property type="nucleotide sequence ID" value="XM_007416140.1"/>
</dbReference>
<reference evidence="4" key="1">
    <citation type="journal article" date="2011" name="Proc. Natl. Acad. Sci. U.S.A.">
        <title>Obligate biotrophy features unraveled by the genomic analysis of rust fungi.</title>
        <authorList>
            <person name="Duplessis S."/>
            <person name="Cuomo C.A."/>
            <person name="Lin Y.-C."/>
            <person name="Aerts A."/>
            <person name="Tisserant E."/>
            <person name="Veneault-Fourrey C."/>
            <person name="Joly D.L."/>
            <person name="Hacquard S."/>
            <person name="Amselem J."/>
            <person name="Cantarel B.L."/>
            <person name="Chiu R."/>
            <person name="Coutinho P.M."/>
            <person name="Feau N."/>
            <person name="Field M."/>
            <person name="Frey P."/>
            <person name="Gelhaye E."/>
            <person name="Goldberg J."/>
            <person name="Grabherr M.G."/>
            <person name="Kodira C.D."/>
            <person name="Kohler A."/>
            <person name="Kuees U."/>
            <person name="Lindquist E.A."/>
            <person name="Lucas S.M."/>
            <person name="Mago R."/>
            <person name="Mauceli E."/>
            <person name="Morin E."/>
            <person name="Murat C."/>
            <person name="Pangilinan J.L."/>
            <person name="Park R."/>
            <person name="Pearson M."/>
            <person name="Quesneville H."/>
            <person name="Rouhier N."/>
            <person name="Sakthikumar S."/>
            <person name="Salamov A.A."/>
            <person name="Schmutz J."/>
            <person name="Selles B."/>
            <person name="Shapiro H."/>
            <person name="Tanguay P."/>
            <person name="Tuskan G.A."/>
            <person name="Henrissat B."/>
            <person name="Van de Peer Y."/>
            <person name="Rouze P."/>
            <person name="Ellis J.G."/>
            <person name="Dodds P.N."/>
            <person name="Schein J.E."/>
            <person name="Zhong S."/>
            <person name="Hamelin R.C."/>
            <person name="Grigoriev I.V."/>
            <person name="Szabo L.J."/>
            <person name="Martin F."/>
        </authorList>
    </citation>
    <scope>NUCLEOTIDE SEQUENCE [LARGE SCALE GENOMIC DNA]</scope>
    <source>
        <strain evidence="4">98AG31 / pathotype 3-4-7</strain>
    </source>
</reference>
<dbReference type="Proteomes" id="UP000001072">
    <property type="component" value="Unassembled WGS sequence"/>
</dbReference>
<evidence type="ECO:0000313" key="3">
    <source>
        <dbReference type="EMBL" id="EGG00555.1"/>
    </source>
</evidence>
<name>F4S476_MELLP</name>
<dbReference type="Pfam" id="PF20231">
    <property type="entry name" value="DUF6589"/>
    <property type="match status" value="1"/>
</dbReference>
<protein>
    <recommendedName>
        <fullName evidence="2">DUF6589 domain-containing protein</fullName>
    </recommendedName>
</protein>
<dbReference type="AlphaFoldDB" id="F4S476"/>
<organism evidence="4">
    <name type="scientific">Melampsora larici-populina (strain 98AG31 / pathotype 3-4-7)</name>
    <name type="common">Poplar leaf rust fungus</name>
    <dbReference type="NCBI Taxonomy" id="747676"/>
    <lineage>
        <taxon>Eukaryota</taxon>
        <taxon>Fungi</taxon>
        <taxon>Dikarya</taxon>
        <taxon>Basidiomycota</taxon>
        <taxon>Pucciniomycotina</taxon>
        <taxon>Pucciniomycetes</taxon>
        <taxon>Pucciniales</taxon>
        <taxon>Melampsoraceae</taxon>
        <taxon>Melampsora</taxon>
    </lineage>
</organism>
<evidence type="ECO:0000256" key="1">
    <source>
        <dbReference type="SAM" id="MobiDB-lite"/>
    </source>
</evidence>
<dbReference type="EMBL" id="GL883146">
    <property type="protein sequence ID" value="EGG00555.1"/>
    <property type="molecule type" value="Genomic_DNA"/>
</dbReference>
<evidence type="ECO:0000259" key="2">
    <source>
        <dbReference type="Pfam" id="PF20231"/>
    </source>
</evidence>
<dbReference type="InterPro" id="IPR046496">
    <property type="entry name" value="DUF6589"/>
</dbReference>
<dbReference type="GeneID" id="18930898"/>
<dbReference type="InParanoid" id="F4S476"/>
<keyword evidence="4" id="KW-1185">Reference proteome</keyword>
<feature type="domain" description="DUF6589" evidence="2">
    <location>
        <begin position="493"/>
        <end position="707"/>
    </location>
</feature>